<organism evidence="5 6">
    <name type="scientific">Tanacetum coccineum</name>
    <dbReference type="NCBI Taxonomy" id="301880"/>
    <lineage>
        <taxon>Eukaryota</taxon>
        <taxon>Viridiplantae</taxon>
        <taxon>Streptophyta</taxon>
        <taxon>Embryophyta</taxon>
        <taxon>Tracheophyta</taxon>
        <taxon>Spermatophyta</taxon>
        <taxon>Magnoliopsida</taxon>
        <taxon>eudicotyledons</taxon>
        <taxon>Gunneridae</taxon>
        <taxon>Pentapetalae</taxon>
        <taxon>asterids</taxon>
        <taxon>campanulids</taxon>
        <taxon>Asterales</taxon>
        <taxon>Asteraceae</taxon>
        <taxon>Asteroideae</taxon>
        <taxon>Anthemideae</taxon>
        <taxon>Anthemidinae</taxon>
        <taxon>Tanacetum</taxon>
    </lineage>
</organism>
<evidence type="ECO:0000256" key="1">
    <source>
        <dbReference type="SAM" id="MobiDB-lite"/>
    </source>
</evidence>
<dbReference type="CDD" id="cd01650">
    <property type="entry name" value="RT_nLTR_like"/>
    <property type="match status" value="1"/>
</dbReference>
<dbReference type="Proteomes" id="UP001151760">
    <property type="component" value="Unassembled WGS sequence"/>
</dbReference>
<feature type="domain" description="Reverse transcriptase Ty1/copia-type" evidence="3">
    <location>
        <begin position="53"/>
        <end position="160"/>
    </location>
</feature>
<dbReference type="SUPFAM" id="SSF56219">
    <property type="entry name" value="DNase I-like"/>
    <property type="match status" value="1"/>
</dbReference>
<dbReference type="EMBL" id="BQNB010014335">
    <property type="protein sequence ID" value="GJT26942.1"/>
    <property type="molecule type" value="Genomic_DNA"/>
</dbReference>
<name>A0ABQ5CLI3_9ASTR</name>
<dbReference type="CDD" id="cd09272">
    <property type="entry name" value="RNase_HI_RT_Ty1"/>
    <property type="match status" value="1"/>
</dbReference>
<dbReference type="PANTHER" id="PTHR31635">
    <property type="entry name" value="REVERSE TRANSCRIPTASE DOMAIN-CONTAINING PROTEIN-RELATED"/>
    <property type="match status" value="1"/>
</dbReference>
<dbReference type="PANTHER" id="PTHR31635:SF196">
    <property type="entry name" value="REVERSE TRANSCRIPTASE DOMAIN-CONTAINING PROTEIN-RELATED"/>
    <property type="match status" value="1"/>
</dbReference>
<feature type="compositionally biased region" description="Basic and acidic residues" evidence="1">
    <location>
        <begin position="656"/>
        <end position="674"/>
    </location>
</feature>
<dbReference type="Pfam" id="PF00078">
    <property type="entry name" value="RVT_1"/>
    <property type="match status" value="1"/>
</dbReference>
<protein>
    <submittedName>
        <fullName evidence="5">Ribonuclease H-like domain-containing protein</fullName>
    </submittedName>
</protein>
<sequence length="1207" mass="138392">MVTRFCIETNCPIERLNLHVSSVSPLPKSYRDAFHDLNWQNAMRDEYDYLIKNKTWILVPRPVDTNIVCCIWLFRHKYLVDGTLSRYKARLVANGSTQLEGVDVDETFSSVVKPGSIRTVLSLAAFRHWPIHQLDVKNAFLHGDLSKTVYMHQPLGFRDSIHPDHMIAFLHQEFSMTDLGSLNYFLGISVTRDSSGLFLSQKKYAVEILERAHMVNSNPCRTPVDMESKLGVDGDPVSDPTLYRSLAGSLQYLTFTRLDISYTVQQLFSSSTTDLVAYLDADWACCLTTRRSTSGYCVFLGKNLLLWSSKCQPMLSHSSAEVEYRGVANVVAETCWLRNLLQDGDADVGGGGRPEDDGGRKRYEDEESRCSDKCRVCETPEEEIMKEEKLAVHREEKGMEFGDDQLRLRWMIYVVVLADAAESVRDVIGFEYCLASSSRWTKLRLPKELNSVHDTFHVSNLKKCLADANLHLSLNEIKIDKTLRFVEEPVEIMDCKVKSLKRSRIPLVKVFKSRDEISKRRGYCDNRDLSRVLLRVSPWKGVVHFRKKGKLAQRYVGPFEILERFGLVAYRLRLPEDLSSVLDTFHVWNSKRGPEFTWEHEDQMRIKYPQLFVDLVVEPVYDMILRRVTCGYPWPELEGKGFGKRDVHPTTSSNSGEDRILKRRKNNGEEHGDEVNNTDGIMSGAKDAKFQEANKDNVFIEGMDDGAKAESEKAKDVEAVEKEFEKLVEYQGIGEVGKKGWIKLIIRQEQPDIIEYKKLRDARSFTYKDGLGDERFMAVRVEWKGKDIDMHLACIYGPHVGRQKASLWNRISGLMDSLKGACCIFGDLNVVRGHDEKMNSQINIKETGYFNDFINELDRFLINEEFCNLWGNMSVAALDQKLLDHCPIVLKDVDLDFGSRPFRAFDVWLEEKDIGHVVEEAWKVENPSSIKAKMVRHYKTLFSEGSSIQPIFYSKRVEKISQEDALWMEKDFSEGEILDAIRGCGGDKALRPDDFNFKYIKKFWDILKSDLIIAIRWFGETMEISSGCNASFVTIIPKVTDPISLGDFRPISLIGCYYKIIAMVLAERIERVVGQVVGDVQNAFIKGIYILNGILIANEFMDHMRKTRCKGLIFIVDFEKAYDSLNWRFLSDIMKKMGFGNKWCSWIESCLLSSIMSILVNRSPTEEFCLERGVRQGDPLSPFLFILVAEGLNAIIKKRLIRGFFEV</sequence>
<feature type="domain" description="Tf2-1-like SH3-like" evidence="4">
    <location>
        <begin position="531"/>
        <end position="589"/>
    </location>
</feature>
<feature type="region of interest" description="Disordered" evidence="1">
    <location>
        <begin position="641"/>
        <end position="682"/>
    </location>
</feature>
<evidence type="ECO:0000259" key="4">
    <source>
        <dbReference type="Pfam" id="PF24626"/>
    </source>
</evidence>
<feature type="domain" description="Reverse transcriptase Ty1/copia-type" evidence="3">
    <location>
        <begin position="169"/>
        <end position="224"/>
    </location>
</feature>
<evidence type="ECO:0000259" key="2">
    <source>
        <dbReference type="Pfam" id="PF00078"/>
    </source>
</evidence>
<dbReference type="Pfam" id="PF24626">
    <property type="entry name" value="SH3_Tf2-1"/>
    <property type="match status" value="1"/>
</dbReference>
<reference evidence="5" key="1">
    <citation type="journal article" date="2022" name="Int. J. Mol. Sci.">
        <title>Draft Genome of Tanacetum Coccineum: Genomic Comparison of Closely Related Tanacetum-Family Plants.</title>
        <authorList>
            <person name="Yamashiro T."/>
            <person name="Shiraishi A."/>
            <person name="Nakayama K."/>
            <person name="Satake H."/>
        </authorList>
    </citation>
    <scope>NUCLEOTIDE SEQUENCE</scope>
</reference>
<keyword evidence="6" id="KW-1185">Reference proteome</keyword>
<dbReference type="InterPro" id="IPR000477">
    <property type="entry name" value="RT_dom"/>
</dbReference>
<dbReference type="InterPro" id="IPR043502">
    <property type="entry name" value="DNA/RNA_pol_sf"/>
</dbReference>
<evidence type="ECO:0000313" key="5">
    <source>
        <dbReference type="EMBL" id="GJT26942.1"/>
    </source>
</evidence>
<proteinExistence type="predicted"/>
<dbReference type="Pfam" id="PF07727">
    <property type="entry name" value="RVT_2"/>
    <property type="match status" value="2"/>
</dbReference>
<feature type="domain" description="Reverse transcriptase" evidence="2">
    <location>
        <begin position="1036"/>
        <end position="1199"/>
    </location>
</feature>
<reference evidence="5" key="2">
    <citation type="submission" date="2022-01" db="EMBL/GenBank/DDBJ databases">
        <authorList>
            <person name="Yamashiro T."/>
            <person name="Shiraishi A."/>
            <person name="Satake H."/>
            <person name="Nakayama K."/>
        </authorList>
    </citation>
    <scope>NUCLEOTIDE SEQUENCE</scope>
</reference>
<dbReference type="InterPro" id="IPR036691">
    <property type="entry name" value="Endo/exonu/phosph_ase_sf"/>
</dbReference>
<dbReference type="InterPro" id="IPR056924">
    <property type="entry name" value="SH3_Tf2-1"/>
</dbReference>
<dbReference type="SUPFAM" id="SSF56672">
    <property type="entry name" value="DNA/RNA polymerases"/>
    <property type="match status" value="2"/>
</dbReference>
<evidence type="ECO:0000313" key="6">
    <source>
        <dbReference type="Proteomes" id="UP001151760"/>
    </source>
</evidence>
<dbReference type="InterPro" id="IPR013103">
    <property type="entry name" value="RVT_2"/>
</dbReference>
<gene>
    <name evidence="5" type="ORF">Tco_0907217</name>
</gene>
<accession>A0ABQ5CLI3</accession>
<comment type="caution">
    <text evidence="5">The sequence shown here is derived from an EMBL/GenBank/DDBJ whole genome shotgun (WGS) entry which is preliminary data.</text>
</comment>
<evidence type="ECO:0000259" key="3">
    <source>
        <dbReference type="Pfam" id="PF07727"/>
    </source>
</evidence>
<dbReference type="Gene3D" id="3.60.10.10">
    <property type="entry name" value="Endonuclease/exonuclease/phosphatase"/>
    <property type="match status" value="1"/>
</dbReference>